<dbReference type="InterPro" id="IPR000326">
    <property type="entry name" value="PAP2/HPO"/>
</dbReference>
<feature type="transmembrane region" description="Helical" evidence="1">
    <location>
        <begin position="110"/>
        <end position="131"/>
    </location>
</feature>
<dbReference type="Proteomes" id="UP000046176">
    <property type="component" value="Unassembled WGS sequence"/>
</dbReference>
<reference evidence="3 4" key="1">
    <citation type="submission" date="2014-08" db="EMBL/GenBank/DDBJ databases">
        <authorList>
            <person name="Chen Y.-H."/>
        </authorList>
    </citation>
    <scope>NUCLEOTIDE SEQUENCE [LARGE SCALE GENOMIC DNA]</scope>
</reference>
<feature type="transmembrane region" description="Helical" evidence="1">
    <location>
        <begin position="21"/>
        <end position="39"/>
    </location>
</feature>
<feature type="transmembrane region" description="Helical" evidence="1">
    <location>
        <begin position="151"/>
        <end position="169"/>
    </location>
</feature>
<dbReference type="SMART" id="SM00014">
    <property type="entry name" value="acidPPc"/>
    <property type="match status" value="1"/>
</dbReference>
<evidence type="ECO:0000313" key="4">
    <source>
        <dbReference type="Proteomes" id="UP000046176"/>
    </source>
</evidence>
<feature type="transmembrane region" description="Helical" evidence="1">
    <location>
        <begin position="208"/>
        <end position="226"/>
    </location>
</feature>
<keyword evidence="1" id="KW-1133">Transmembrane helix</keyword>
<gene>
    <name evidence="3" type="ORF">NGAL_HAMBI1145_50220</name>
</gene>
<feature type="transmembrane region" description="Helical" evidence="1">
    <location>
        <begin position="181"/>
        <end position="202"/>
    </location>
</feature>
<sequence length="235" mass="25930">MAFHQRVTRRVVERVMTFEPIGLMMIAFLAGGLFVFFRLTDEVLEGETHAFDEKILLALRNATDLATPLGPYWLNHAMGDITALGGVTVLTLMTVMGTAFLLLSRQKAIALFMFLSIAGGWLLSSLLKLGFARPRPDIVPHLVEVSDLSFPSGHAMLSAVTYLTLGALLSRAQPYRSTRIFLISAAIFLTFIIGFSRVYLGVHYPTDVLGGWCAGATWALTCWMIARRYISAVPE</sequence>
<accession>A0A0T7FXH4</accession>
<dbReference type="SUPFAM" id="SSF48317">
    <property type="entry name" value="Acid phosphatase/Vanadium-dependent haloperoxidase"/>
    <property type="match status" value="1"/>
</dbReference>
<protein>
    <submittedName>
        <fullName evidence="3">Phosphoesterase PA-phosphatase related protein</fullName>
    </submittedName>
</protein>
<dbReference type="RefSeq" id="WP_046668895.1">
    <property type="nucleotide sequence ID" value="NZ_CCRH01000017.1"/>
</dbReference>
<feature type="transmembrane region" description="Helical" evidence="1">
    <location>
        <begin position="81"/>
        <end position="103"/>
    </location>
</feature>
<dbReference type="PANTHER" id="PTHR14969:SF13">
    <property type="entry name" value="AT30094P"/>
    <property type="match status" value="1"/>
</dbReference>
<dbReference type="Pfam" id="PF01569">
    <property type="entry name" value="PAP2"/>
    <property type="match status" value="1"/>
</dbReference>
<dbReference type="AlphaFoldDB" id="A0A0T7FXH4"/>
<dbReference type="Gene3D" id="1.20.144.10">
    <property type="entry name" value="Phosphatidic acid phosphatase type 2/haloperoxidase"/>
    <property type="match status" value="2"/>
</dbReference>
<feature type="domain" description="Phosphatidic acid phosphatase type 2/haloperoxidase" evidence="2">
    <location>
        <begin position="109"/>
        <end position="223"/>
    </location>
</feature>
<evidence type="ECO:0000313" key="3">
    <source>
        <dbReference type="EMBL" id="CDZ39705.1"/>
    </source>
</evidence>
<keyword evidence="1" id="KW-0472">Membrane</keyword>
<dbReference type="InterPro" id="IPR036938">
    <property type="entry name" value="PAP2/HPO_sf"/>
</dbReference>
<dbReference type="PANTHER" id="PTHR14969">
    <property type="entry name" value="SPHINGOSINE-1-PHOSPHATE PHOSPHOHYDROLASE"/>
    <property type="match status" value="1"/>
</dbReference>
<dbReference type="EMBL" id="CCRH01000017">
    <property type="protein sequence ID" value="CDZ39705.1"/>
    <property type="molecule type" value="Genomic_DNA"/>
</dbReference>
<evidence type="ECO:0000256" key="1">
    <source>
        <dbReference type="SAM" id="Phobius"/>
    </source>
</evidence>
<organism evidence="3 4">
    <name type="scientific">Neorhizobium galegae bv. officinalis</name>
    <dbReference type="NCBI Taxonomy" id="323656"/>
    <lineage>
        <taxon>Bacteria</taxon>
        <taxon>Pseudomonadati</taxon>
        <taxon>Pseudomonadota</taxon>
        <taxon>Alphaproteobacteria</taxon>
        <taxon>Hyphomicrobiales</taxon>
        <taxon>Rhizobiaceae</taxon>
        <taxon>Rhizobium/Agrobacterium group</taxon>
        <taxon>Neorhizobium</taxon>
    </lineage>
</organism>
<name>A0A0T7FXH4_NEOGA</name>
<dbReference type="CDD" id="cd03392">
    <property type="entry name" value="PAP2_like_2"/>
    <property type="match status" value="1"/>
</dbReference>
<keyword evidence="1" id="KW-0812">Transmembrane</keyword>
<dbReference type="OrthoDB" id="9801622at2"/>
<proteinExistence type="predicted"/>
<evidence type="ECO:0000259" key="2">
    <source>
        <dbReference type="SMART" id="SM00014"/>
    </source>
</evidence>